<sequence length="687" mass="78203">MNAPPPAHRPPTKRRRAAHSTEDDAPRSPLFVNLPFELVAEILLYTRSTKDILATARTCRFLCNTLLRKESESIWKYARAHILPAPLPDPKDAGLSEAAFAAMLFDYGPCANCGRNSQNMLSSFSLRIRFCSRPECPQAWSPTNVTHVANIATLPQNQRAALEWLPLAESSACFWFPSVWPYRHAQVWPLDKIYLNRDMQTVLSEYAIYTADKVRQRHALEKERQQARMKFYAKVYEWKRARSHLTDHVQKSNEAFGKKIAIENGYEYLELIQGANSYNQLRLQKTKALDLLVQADFNAIAGLVELEMIAYKNREERRLREAGIREQRSQVETHYQRLLTKARAQVPPLAMPALPEFRTMPVLKLLQGPSVKPTRARTSKEKAPTVGSNLKERDSLLSQMLNQELDQWRKDAERNLGAVLGFPVDWKTAKSNILPPAKRLTARWTCGRCQKVERSYKWDECMDFQGVCRHECPGTRESTRHPRRESTWKAENFVKDEQAVNAVEKLLTAANINVESPEAAEKLNVVGARVLCLSCPGAIVMFPHNVIGHSHRHENMELEVLDGAEANRILAVPVEKDLAKHLLGGTDDKRVKQAKKTWLFGCRHCEQERVAPAPPSVNTNDDEESEVAAQLAVVRGPKFPKKKARRFALNGIRSHLKESHKIELPSDEDFYHVLGARPQQENSTLLD</sequence>
<dbReference type="Proteomes" id="UP000815677">
    <property type="component" value="Unassembled WGS sequence"/>
</dbReference>
<protein>
    <recommendedName>
        <fullName evidence="4">F-box domain-containing protein</fullName>
    </recommendedName>
</protein>
<organism evidence="2 3">
    <name type="scientific">Mycena chlorophos</name>
    <name type="common">Agaric fungus</name>
    <name type="synonym">Agaricus chlorophos</name>
    <dbReference type="NCBI Taxonomy" id="658473"/>
    <lineage>
        <taxon>Eukaryota</taxon>
        <taxon>Fungi</taxon>
        <taxon>Dikarya</taxon>
        <taxon>Basidiomycota</taxon>
        <taxon>Agaricomycotina</taxon>
        <taxon>Agaricomycetes</taxon>
        <taxon>Agaricomycetidae</taxon>
        <taxon>Agaricales</taxon>
        <taxon>Marasmiineae</taxon>
        <taxon>Mycenaceae</taxon>
        <taxon>Mycena</taxon>
    </lineage>
</organism>
<proteinExistence type="predicted"/>
<keyword evidence="3" id="KW-1185">Reference proteome</keyword>
<evidence type="ECO:0008006" key="4">
    <source>
        <dbReference type="Google" id="ProtNLM"/>
    </source>
</evidence>
<name>A0ABQ0MAP7_MYCCL</name>
<evidence type="ECO:0000313" key="2">
    <source>
        <dbReference type="EMBL" id="GAT60455.1"/>
    </source>
</evidence>
<feature type="region of interest" description="Disordered" evidence="1">
    <location>
        <begin position="369"/>
        <end position="388"/>
    </location>
</feature>
<dbReference type="InterPro" id="IPR036047">
    <property type="entry name" value="F-box-like_dom_sf"/>
</dbReference>
<feature type="region of interest" description="Disordered" evidence="1">
    <location>
        <begin position="1"/>
        <end position="26"/>
    </location>
</feature>
<dbReference type="EMBL" id="DF849951">
    <property type="protein sequence ID" value="GAT60455.1"/>
    <property type="molecule type" value="Genomic_DNA"/>
</dbReference>
<reference evidence="2" key="1">
    <citation type="submission" date="2014-09" db="EMBL/GenBank/DDBJ databases">
        <title>Genome sequence of the luminous mushroom Mycena chlorophos for searching fungal bioluminescence genes.</title>
        <authorList>
            <person name="Tanaka Y."/>
            <person name="Kasuga D."/>
            <person name="Oba Y."/>
            <person name="Hase S."/>
            <person name="Sato K."/>
            <person name="Oba Y."/>
            <person name="Sakakibara Y."/>
        </authorList>
    </citation>
    <scope>NUCLEOTIDE SEQUENCE</scope>
</reference>
<dbReference type="SUPFAM" id="SSF81383">
    <property type="entry name" value="F-box domain"/>
    <property type="match status" value="1"/>
</dbReference>
<accession>A0ABQ0MAP7</accession>
<evidence type="ECO:0000256" key="1">
    <source>
        <dbReference type="SAM" id="MobiDB-lite"/>
    </source>
</evidence>
<gene>
    <name evidence="2" type="ORF">MCHLO_16590</name>
</gene>
<evidence type="ECO:0000313" key="3">
    <source>
        <dbReference type="Proteomes" id="UP000815677"/>
    </source>
</evidence>